<protein>
    <recommendedName>
        <fullName evidence="4">DUF1570 domain-containing protein</fullName>
    </recommendedName>
</protein>
<evidence type="ECO:0000256" key="1">
    <source>
        <dbReference type="PROSITE-ProRule" id="PRU00339"/>
    </source>
</evidence>
<evidence type="ECO:0000313" key="2">
    <source>
        <dbReference type="EMBL" id="TWU12681.1"/>
    </source>
</evidence>
<keyword evidence="3" id="KW-1185">Reference proteome</keyword>
<dbReference type="AlphaFoldDB" id="A0A5C6BMJ8"/>
<organism evidence="2 3">
    <name type="scientific">Symmachiella macrocystis</name>
    <dbReference type="NCBI Taxonomy" id="2527985"/>
    <lineage>
        <taxon>Bacteria</taxon>
        <taxon>Pseudomonadati</taxon>
        <taxon>Planctomycetota</taxon>
        <taxon>Planctomycetia</taxon>
        <taxon>Planctomycetales</taxon>
        <taxon>Planctomycetaceae</taxon>
        <taxon>Symmachiella</taxon>
    </lineage>
</organism>
<name>A0A5C6BMJ8_9PLAN</name>
<keyword evidence="1" id="KW-0802">TPR repeat</keyword>
<accession>A0A5C6BMJ8</accession>
<reference evidence="2 3" key="1">
    <citation type="submission" date="2019-02" db="EMBL/GenBank/DDBJ databases">
        <title>Deep-cultivation of Planctomycetes and their phenomic and genomic characterization uncovers novel biology.</title>
        <authorList>
            <person name="Wiegand S."/>
            <person name="Jogler M."/>
            <person name="Boedeker C."/>
            <person name="Pinto D."/>
            <person name="Vollmers J."/>
            <person name="Rivas-Marin E."/>
            <person name="Kohn T."/>
            <person name="Peeters S.H."/>
            <person name="Heuer A."/>
            <person name="Rast P."/>
            <person name="Oberbeckmann S."/>
            <person name="Bunk B."/>
            <person name="Jeske O."/>
            <person name="Meyerdierks A."/>
            <person name="Storesund J.E."/>
            <person name="Kallscheuer N."/>
            <person name="Luecker S."/>
            <person name="Lage O.M."/>
            <person name="Pohl T."/>
            <person name="Merkel B.J."/>
            <person name="Hornburger P."/>
            <person name="Mueller R.-W."/>
            <person name="Bruemmer F."/>
            <person name="Labrenz M."/>
            <person name="Spormann A.M."/>
            <person name="Op Den Camp H."/>
            <person name="Overmann J."/>
            <person name="Amann R."/>
            <person name="Jetten M.S.M."/>
            <person name="Mascher T."/>
            <person name="Medema M.H."/>
            <person name="Devos D.P."/>
            <person name="Kaster A.-K."/>
            <person name="Ovreas L."/>
            <person name="Rohde M."/>
            <person name="Galperin M.Y."/>
            <person name="Jogler C."/>
        </authorList>
    </citation>
    <scope>NUCLEOTIDE SEQUENCE [LARGE SCALE GENOMIC DNA]</scope>
    <source>
        <strain evidence="2 3">CA54</strain>
    </source>
</reference>
<dbReference type="EMBL" id="SJPP01000001">
    <property type="protein sequence ID" value="TWU12681.1"/>
    <property type="molecule type" value="Genomic_DNA"/>
</dbReference>
<dbReference type="InterPro" id="IPR019734">
    <property type="entry name" value="TPR_rpt"/>
</dbReference>
<feature type="repeat" description="TPR" evidence="1">
    <location>
        <begin position="128"/>
        <end position="161"/>
    </location>
</feature>
<evidence type="ECO:0000313" key="3">
    <source>
        <dbReference type="Proteomes" id="UP000320735"/>
    </source>
</evidence>
<comment type="caution">
    <text evidence="2">The sequence shown here is derived from an EMBL/GenBank/DDBJ whole genome shotgun (WGS) entry which is preliminary data.</text>
</comment>
<proteinExistence type="predicted"/>
<sequence>MLIESIRRCSHGAMICLLAVAVEAVLIESTAVAERPDQAERRRQVQLKKYEALQEKFAKSLSDVAAQCDQNGFPKQAAAIRELGVPLPVDDLRTLELPDKIQPDIANNLSPAERRWRVELRHLQQEQAIQLYLLAQRVLEIGEVRLAYQLIQEAVRQDPDNKSVRSFLGYERSGDEWTTPFLARMRQKHYVDTEKFGWLPRDHVKRYENGERYFRSGRGSVGRWVSAAQEAELRRSFKNAWEVESEHYLVKTNHSLERGVELSRQLEQFYRVFFQTFSGFLTTQDQRSSLAKGRRRSTRNQFEIHYFSNKEDYVEALRPQVPEISITTGLYLSGTGIAYFYHQPEMDDDPEGPATRTIFHEATHQLFAETRKTRRKSLMVGEHAHFWIIEGIACYMESFAKKGDRYELGDPMYQRFRAARYRYLEDDYYIPLGRFASQGANEIQHSIEIRKLYSQASGLTHFFMHYKDGKYRDALIEHLSQLYSTNLRVRERPATLPQLIGTDYKTLDEQYGEYMRAEQEKLTARAEK</sequence>
<dbReference type="PROSITE" id="PS50005">
    <property type="entry name" value="TPR"/>
    <property type="match status" value="1"/>
</dbReference>
<gene>
    <name evidence="2" type="ORF">CA54_15060</name>
</gene>
<evidence type="ECO:0008006" key="4">
    <source>
        <dbReference type="Google" id="ProtNLM"/>
    </source>
</evidence>
<dbReference type="Proteomes" id="UP000320735">
    <property type="component" value="Unassembled WGS sequence"/>
</dbReference>